<gene>
    <name evidence="2" type="ORF">ACET3X_009056</name>
</gene>
<reference evidence="2 3" key="1">
    <citation type="submission" date="2024-09" db="EMBL/GenBank/DDBJ databases">
        <title>T2T genomes of carrot and Alternaria dauci and their utility for understanding host-pathogen interaction during carrot leaf blight disease.</title>
        <authorList>
            <person name="Liu W."/>
            <person name="Xu S."/>
            <person name="Ou C."/>
            <person name="Liu X."/>
            <person name="Zhuang F."/>
            <person name="Deng X.W."/>
        </authorList>
    </citation>
    <scope>NUCLEOTIDE SEQUENCE [LARGE SCALE GENOMIC DNA]</scope>
    <source>
        <strain evidence="2 3">A2016</strain>
    </source>
</reference>
<name>A0ABR3U8E5_9PLEO</name>
<evidence type="ECO:0000256" key="1">
    <source>
        <dbReference type="SAM" id="SignalP"/>
    </source>
</evidence>
<organism evidence="2 3">
    <name type="scientific">Alternaria dauci</name>
    <dbReference type="NCBI Taxonomy" id="48095"/>
    <lineage>
        <taxon>Eukaryota</taxon>
        <taxon>Fungi</taxon>
        <taxon>Dikarya</taxon>
        <taxon>Ascomycota</taxon>
        <taxon>Pezizomycotina</taxon>
        <taxon>Dothideomycetes</taxon>
        <taxon>Pleosporomycetidae</taxon>
        <taxon>Pleosporales</taxon>
        <taxon>Pleosporineae</taxon>
        <taxon>Pleosporaceae</taxon>
        <taxon>Alternaria</taxon>
        <taxon>Alternaria sect. Porri</taxon>
    </lineage>
</organism>
<comment type="caution">
    <text evidence="2">The sequence shown here is derived from an EMBL/GenBank/DDBJ whole genome shotgun (WGS) entry which is preliminary data.</text>
</comment>
<proteinExistence type="predicted"/>
<evidence type="ECO:0000313" key="2">
    <source>
        <dbReference type="EMBL" id="KAL1792549.1"/>
    </source>
</evidence>
<dbReference type="GeneID" id="96089378"/>
<feature type="signal peptide" evidence="1">
    <location>
        <begin position="1"/>
        <end position="17"/>
    </location>
</feature>
<evidence type="ECO:0000313" key="3">
    <source>
        <dbReference type="Proteomes" id="UP001578633"/>
    </source>
</evidence>
<accession>A0ABR3U8E5</accession>
<keyword evidence="3" id="KW-1185">Reference proteome</keyword>
<sequence length="171" mass="17825">MYTSVSASLILIVTALAAELPLGPSHSPAFPSELDPKSARLSRKRDFSISNAAHGRDTLNQEDPSASAPAFDVLSSSFVFLPATSELSSATTLVTVTSTTSTFTSAAPTSTLPAVPDDTWAGVYVCNDINWNGACSHKFTKPSGASIDCAQLSGQESSLGPDPGFLCEFFT</sequence>
<dbReference type="Proteomes" id="UP001578633">
    <property type="component" value="Chromosome 9"/>
</dbReference>
<protein>
    <submittedName>
        <fullName evidence="2">Uncharacterized protein</fullName>
    </submittedName>
</protein>
<dbReference type="EMBL" id="JBHGVX010000009">
    <property type="protein sequence ID" value="KAL1792549.1"/>
    <property type="molecule type" value="Genomic_DNA"/>
</dbReference>
<keyword evidence="1" id="KW-0732">Signal</keyword>
<dbReference type="RefSeq" id="XP_069303133.1">
    <property type="nucleotide sequence ID" value="XM_069455208.1"/>
</dbReference>
<feature type="chain" id="PRO_5047325792" evidence="1">
    <location>
        <begin position="18"/>
        <end position="171"/>
    </location>
</feature>